<dbReference type="GO" id="GO:0005829">
    <property type="term" value="C:cytosol"/>
    <property type="evidence" value="ECO:0007669"/>
    <property type="project" value="TreeGrafter"/>
</dbReference>
<name>A0A0F8X3Y7_9ZZZZ</name>
<sequence>MSCRSQLASWQALQTSANKMKETHLKDLFANDSTRFEQFSTQIPGVLFDYSKQLIDSSVLAQLISLAQECDIATWRDKMFSGEKINITEDRAVLHTALRNRSASSLVVDGENVSSVVNAELQKIKLFVEKVRSGQWLGYTGKAVKDVVSIGVGGSNLGPQMAT</sequence>
<dbReference type="GO" id="GO:0051156">
    <property type="term" value="P:glucose 6-phosphate metabolic process"/>
    <property type="evidence" value="ECO:0007669"/>
    <property type="project" value="TreeGrafter"/>
</dbReference>
<organism evidence="4">
    <name type="scientific">marine sediment metagenome</name>
    <dbReference type="NCBI Taxonomy" id="412755"/>
    <lineage>
        <taxon>unclassified sequences</taxon>
        <taxon>metagenomes</taxon>
        <taxon>ecological metagenomes</taxon>
    </lineage>
</organism>
<keyword evidence="3" id="KW-0413">Isomerase</keyword>
<protein>
    <recommendedName>
        <fullName evidence="5">Glucose-6-phosphate isomerase</fullName>
    </recommendedName>
</protein>
<evidence type="ECO:0000256" key="2">
    <source>
        <dbReference type="ARBA" id="ARBA00023152"/>
    </source>
</evidence>
<accession>A0A0F8X3Y7</accession>
<dbReference type="GO" id="GO:0097367">
    <property type="term" value="F:carbohydrate derivative binding"/>
    <property type="evidence" value="ECO:0007669"/>
    <property type="project" value="InterPro"/>
</dbReference>
<dbReference type="GO" id="GO:0006096">
    <property type="term" value="P:glycolytic process"/>
    <property type="evidence" value="ECO:0007669"/>
    <property type="project" value="UniProtKB-KW"/>
</dbReference>
<gene>
    <name evidence="4" type="ORF">LCGC14_3072960</name>
</gene>
<keyword evidence="1" id="KW-0312">Gluconeogenesis</keyword>
<evidence type="ECO:0000256" key="1">
    <source>
        <dbReference type="ARBA" id="ARBA00022432"/>
    </source>
</evidence>
<reference evidence="4" key="1">
    <citation type="journal article" date="2015" name="Nature">
        <title>Complex archaea that bridge the gap between prokaryotes and eukaryotes.</title>
        <authorList>
            <person name="Spang A."/>
            <person name="Saw J.H."/>
            <person name="Jorgensen S.L."/>
            <person name="Zaremba-Niedzwiedzka K."/>
            <person name="Martijn J."/>
            <person name="Lind A.E."/>
            <person name="van Eijk R."/>
            <person name="Schleper C."/>
            <person name="Guy L."/>
            <person name="Ettema T.J."/>
        </authorList>
    </citation>
    <scope>NUCLEOTIDE SEQUENCE</scope>
</reference>
<dbReference type="Pfam" id="PF00342">
    <property type="entry name" value="PGI"/>
    <property type="match status" value="1"/>
</dbReference>
<proteinExistence type="predicted"/>
<dbReference type="GO" id="GO:0004347">
    <property type="term" value="F:glucose-6-phosphate isomerase activity"/>
    <property type="evidence" value="ECO:0007669"/>
    <property type="project" value="InterPro"/>
</dbReference>
<dbReference type="InterPro" id="IPR046348">
    <property type="entry name" value="SIS_dom_sf"/>
</dbReference>
<dbReference type="EMBL" id="LAZR01065413">
    <property type="protein sequence ID" value="KKK55595.1"/>
    <property type="molecule type" value="Genomic_DNA"/>
</dbReference>
<dbReference type="PANTHER" id="PTHR11469">
    <property type="entry name" value="GLUCOSE-6-PHOSPHATE ISOMERASE"/>
    <property type="match status" value="1"/>
</dbReference>
<dbReference type="SUPFAM" id="SSF53697">
    <property type="entry name" value="SIS domain"/>
    <property type="match status" value="1"/>
</dbReference>
<dbReference type="Gene3D" id="3.40.50.10490">
    <property type="entry name" value="Glucose-6-phosphate isomerase like protein, domain 1"/>
    <property type="match status" value="1"/>
</dbReference>
<evidence type="ECO:0000256" key="3">
    <source>
        <dbReference type="ARBA" id="ARBA00023235"/>
    </source>
</evidence>
<dbReference type="PANTHER" id="PTHR11469:SF1">
    <property type="entry name" value="GLUCOSE-6-PHOSPHATE ISOMERASE"/>
    <property type="match status" value="1"/>
</dbReference>
<dbReference type="GO" id="GO:0006094">
    <property type="term" value="P:gluconeogenesis"/>
    <property type="evidence" value="ECO:0007669"/>
    <property type="project" value="UniProtKB-KW"/>
</dbReference>
<dbReference type="InterPro" id="IPR001672">
    <property type="entry name" value="G6P_Isomerase"/>
</dbReference>
<evidence type="ECO:0000313" key="4">
    <source>
        <dbReference type="EMBL" id="KKK55595.1"/>
    </source>
</evidence>
<feature type="non-terminal residue" evidence="4">
    <location>
        <position position="163"/>
    </location>
</feature>
<dbReference type="AlphaFoldDB" id="A0A0F8X3Y7"/>
<evidence type="ECO:0008006" key="5">
    <source>
        <dbReference type="Google" id="ProtNLM"/>
    </source>
</evidence>
<keyword evidence="2" id="KW-0324">Glycolysis</keyword>
<dbReference type="PROSITE" id="PS51463">
    <property type="entry name" value="P_GLUCOSE_ISOMERASE_3"/>
    <property type="match status" value="1"/>
</dbReference>
<comment type="caution">
    <text evidence="4">The sequence shown here is derived from an EMBL/GenBank/DDBJ whole genome shotgun (WGS) entry which is preliminary data.</text>
</comment>
<dbReference type="GO" id="GO:0048029">
    <property type="term" value="F:monosaccharide binding"/>
    <property type="evidence" value="ECO:0007669"/>
    <property type="project" value="TreeGrafter"/>
</dbReference>